<proteinExistence type="inferred from homology"/>
<dbReference type="CDD" id="cd06261">
    <property type="entry name" value="TM_PBP2"/>
    <property type="match status" value="1"/>
</dbReference>
<dbReference type="SUPFAM" id="SSF161098">
    <property type="entry name" value="MetI-like"/>
    <property type="match status" value="1"/>
</dbReference>
<comment type="subunit">
    <text evidence="2">The complex is composed of two ATP-binding proteins (CysA), two transmembrane proteins (CysT and CysW) and a solute-binding protein (CysP).</text>
</comment>
<dbReference type="InterPro" id="IPR011867">
    <property type="entry name" value="ModB_ABC"/>
</dbReference>
<dbReference type="Proteomes" id="UP000769780">
    <property type="component" value="Unassembled WGS sequence"/>
</dbReference>
<keyword evidence="4 11" id="KW-0500">Molybdenum</keyword>
<evidence type="ECO:0000256" key="11">
    <source>
        <dbReference type="RuleBase" id="RU365097"/>
    </source>
</evidence>
<evidence type="ECO:0000256" key="9">
    <source>
        <dbReference type="ARBA" id="ARBA00025323"/>
    </source>
</evidence>
<keyword evidence="3 10" id="KW-0813">Transport</keyword>
<dbReference type="PROSITE" id="PS50928">
    <property type="entry name" value="ABC_TM1"/>
    <property type="match status" value="1"/>
</dbReference>
<evidence type="ECO:0000256" key="8">
    <source>
        <dbReference type="ARBA" id="ARBA00023136"/>
    </source>
</evidence>
<feature type="domain" description="ABC transmembrane type-1" evidence="12">
    <location>
        <begin position="52"/>
        <end position="254"/>
    </location>
</feature>
<dbReference type="EMBL" id="JACWFH010000006">
    <property type="protein sequence ID" value="MBY0095792.1"/>
    <property type="molecule type" value="Genomic_DNA"/>
</dbReference>
<evidence type="ECO:0000256" key="4">
    <source>
        <dbReference type="ARBA" id="ARBA00022505"/>
    </source>
</evidence>
<dbReference type="InterPro" id="IPR035906">
    <property type="entry name" value="MetI-like_sf"/>
</dbReference>
<keyword evidence="14" id="KW-1185">Reference proteome</keyword>
<evidence type="ECO:0000256" key="6">
    <source>
        <dbReference type="ARBA" id="ARBA00022989"/>
    </source>
</evidence>
<feature type="transmembrane region" description="Helical" evidence="10">
    <location>
        <begin position="128"/>
        <end position="148"/>
    </location>
</feature>
<comment type="function">
    <text evidence="9">Part of the ABC transporter complex CysAWTP (TC 3.A.1.6.1) involved in sulfate/thiosulfate import. Probably responsible for the translocation of the substrate across the membrane.</text>
</comment>
<feature type="transmembrane region" description="Helical" evidence="10">
    <location>
        <begin position="177"/>
        <end position="200"/>
    </location>
</feature>
<keyword evidence="5 10" id="KW-0812">Transmembrane</keyword>
<dbReference type="InterPro" id="IPR000515">
    <property type="entry name" value="MetI-like"/>
</dbReference>
<dbReference type="RefSeq" id="WP_221871085.1">
    <property type="nucleotide sequence ID" value="NZ_JACWFH010000006.1"/>
</dbReference>
<evidence type="ECO:0000313" key="14">
    <source>
        <dbReference type="Proteomes" id="UP000769780"/>
    </source>
</evidence>
<dbReference type="InterPro" id="IPR006469">
    <property type="entry name" value="NifC_ABC_porter"/>
</dbReference>
<dbReference type="Pfam" id="PF00528">
    <property type="entry name" value="BPD_transp_1"/>
    <property type="match status" value="1"/>
</dbReference>
<organism evidence="13 14">
    <name type="scientific">Mesobacillus maritimus</name>
    <dbReference type="NCBI Taxonomy" id="1643336"/>
    <lineage>
        <taxon>Bacteria</taxon>
        <taxon>Bacillati</taxon>
        <taxon>Bacillota</taxon>
        <taxon>Bacilli</taxon>
        <taxon>Bacillales</taxon>
        <taxon>Bacillaceae</taxon>
        <taxon>Mesobacillus</taxon>
    </lineage>
</organism>
<comment type="function">
    <text evidence="11">Part of the binding-protein-dependent transport system for molybdenum; probably responsible for the translocation of the substrate across the membrane.</text>
</comment>
<reference evidence="13 14" key="1">
    <citation type="submission" date="2020-07" db="EMBL/GenBank/DDBJ databases">
        <title>Fungal Genomes of the International Space Station.</title>
        <authorList>
            <person name="Seuylemezian A."/>
            <person name="Singh N.K."/>
            <person name="Wood J."/>
            <person name="Venkateswaran K."/>
        </authorList>
    </citation>
    <scope>NUCLEOTIDE SEQUENCE [LARGE SCALE GENOMIC DNA]</scope>
    <source>
        <strain evidence="13 14">PL-B2</strain>
    </source>
</reference>
<gene>
    <name evidence="13" type="primary">modB</name>
    <name evidence="13" type="ORF">H0185_03020</name>
</gene>
<dbReference type="NCBIfam" id="TIGR01581">
    <property type="entry name" value="Mo_ABC_porter"/>
    <property type="match status" value="1"/>
</dbReference>
<dbReference type="PANTHER" id="PTHR30406:SF8">
    <property type="entry name" value="SULFATE TRANSPORT SYSTEM PERMEASE PROTEIN CYST"/>
    <property type="match status" value="1"/>
</dbReference>
<keyword evidence="11" id="KW-1003">Cell membrane</keyword>
<evidence type="ECO:0000256" key="3">
    <source>
        <dbReference type="ARBA" id="ARBA00022448"/>
    </source>
</evidence>
<evidence type="ECO:0000313" key="13">
    <source>
        <dbReference type="EMBL" id="MBY0095792.1"/>
    </source>
</evidence>
<comment type="similarity">
    <text evidence="11">Belongs to the binding-protein-dependent transport system permease family. CysTW subfamily.</text>
</comment>
<evidence type="ECO:0000256" key="10">
    <source>
        <dbReference type="RuleBase" id="RU363032"/>
    </source>
</evidence>
<name>A0ABS7K0M0_9BACI</name>
<evidence type="ECO:0000256" key="1">
    <source>
        <dbReference type="ARBA" id="ARBA00004141"/>
    </source>
</evidence>
<keyword evidence="8 10" id="KW-0472">Membrane</keyword>
<feature type="transmembrane region" description="Helical" evidence="10">
    <location>
        <begin position="96"/>
        <end position="116"/>
    </location>
</feature>
<evidence type="ECO:0000256" key="7">
    <source>
        <dbReference type="ARBA" id="ARBA00023032"/>
    </source>
</evidence>
<evidence type="ECO:0000259" key="12">
    <source>
        <dbReference type="PROSITE" id="PS50928"/>
    </source>
</evidence>
<dbReference type="Gene3D" id="1.10.3720.10">
    <property type="entry name" value="MetI-like"/>
    <property type="match status" value="1"/>
</dbReference>
<keyword evidence="7" id="KW-0764">Sulfate transport</keyword>
<feature type="transmembrane region" description="Helical" evidence="10">
    <location>
        <begin position="12"/>
        <end position="32"/>
    </location>
</feature>
<protein>
    <recommendedName>
        <fullName evidence="11">Molybdenum transport system permease</fullName>
    </recommendedName>
</protein>
<comment type="caution">
    <text evidence="13">The sequence shown here is derived from an EMBL/GenBank/DDBJ whole genome shotgun (WGS) entry which is preliminary data.</text>
</comment>
<evidence type="ECO:0000256" key="2">
    <source>
        <dbReference type="ARBA" id="ARBA00011779"/>
    </source>
</evidence>
<accession>A0ABS7K0M0</accession>
<dbReference type="PANTHER" id="PTHR30406">
    <property type="entry name" value="SULFATE TRANSPORT SYSTEM PERMEASE PROTEIN"/>
    <property type="match status" value="1"/>
</dbReference>
<dbReference type="NCBIfam" id="TIGR02141">
    <property type="entry name" value="modB_ABC"/>
    <property type="match status" value="1"/>
</dbReference>
<sequence>MLFLQRAGQFVFFFLVLVIVTYLVLPLISVFISKSPTVLWEKLNGSLAYEALMLSLQTTIISILFIILFCTPLAYCLAKKEFIGKKALEVGLKMPIVAPTAVVGVGLLLVFGQNGFLGGTLSLFDVEIPFTSIAVVLAQIFMASPFYINTARQSFEAVDDQLLAVSRTLGVSAFKTFWRVTIPLALPGLISGVALSWALALGEFGATMMFAGNMPGKTQTLPLAIFTAMESDADVATAISALLLSVSFLVLLFVSLVEKYMKNKLAAN</sequence>
<dbReference type="InterPro" id="IPR005667">
    <property type="entry name" value="Sulph_transpt2"/>
</dbReference>
<feature type="transmembrane region" description="Helical" evidence="10">
    <location>
        <begin position="235"/>
        <end position="257"/>
    </location>
</feature>
<comment type="subcellular location">
    <subcellularLocation>
        <location evidence="10">Cell membrane</location>
        <topology evidence="10">Multi-pass membrane protein</topology>
    </subcellularLocation>
    <subcellularLocation>
        <location evidence="1">Membrane</location>
        <topology evidence="1">Multi-pass membrane protein</topology>
    </subcellularLocation>
</comment>
<feature type="transmembrane region" description="Helical" evidence="10">
    <location>
        <begin position="52"/>
        <end position="75"/>
    </location>
</feature>
<evidence type="ECO:0000256" key="5">
    <source>
        <dbReference type="ARBA" id="ARBA00022692"/>
    </source>
</evidence>
<keyword evidence="6 10" id="KW-1133">Transmembrane helix</keyword>